<sequence>MRLDEEERNRVFDASMTQGVTMSFLGYLNSMCHHVRNLYNICIYENQDVYAKFSLTYDPDETFSTGIINDGGKNPDFNENLVMKVTQSDVVLKCEI</sequence>
<protein>
    <recommendedName>
        <fullName evidence="3">C2 domain-containing protein</fullName>
    </recommendedName>
</protein>
<proteinExistence type="predicted"/>
<organism evidence="1 2">
    <name type="scientific">Escallonia herrerae</name>
    <dbReference type="NCBI Taxonomy" id="1293975"/>
    <lineage>
        <taxon>Eukaryota</taxon>
        <taxon>Viridiplantae</taxon>
        <taxon>Streptophyta</taxon>
        <taxon>Embryophyta</taxon>
        <taxon>Tracheophyta</taxon>
        <taxon>Spermatophyta</taxon>
        <taxon>Magnoliopsida</taxon>
        <taxon>eudicotyledons</taxon>
        <taxon>Gunneridae</taxon>
        <taxon>Pentapetalae</taxon>
        <taxon>asterids</taxon>
        <taxon>campanulids</taxon>
        <taxon>Escalloniales</taxon>
        <taxon>Escalloniaceae</taxon>
        <taxon>Escallonia</taxon>
    </lineage>
</organism>
<dbReference type="SUPFAM" id="SSF49562">
    <property type="entry name" value="C2 domain (Calcium/lipid-binding domain, CaLB)"/>
    <property type="match status" value="1"/>
</dbReference>
<dbReference type="EMBL" id="JAVXUP010000998">
    <property type="protein sequence ID" value="KAK3017515.1"/>
    <property type="molecule type" value="Genomic_DNA"/>
</dbReference>
<dbReference type="AlphaFoldDB" id="A0AA88W030"/>
<accession>A0AA88W030</accession>
<dbReference type="PANTHER" id="PTHR31208:SF3">
    <property type="entry name" value="OS01G0953500 PROTEIN"/>
    <property type="match status" value="1"/>
</dbReference>
<gene>
    <name evidence="1" type="ORF">RJ639_006120</name>
</gene>
<dbReference type="PANTHER" id="PTHR31208">
    <property type="entry name" value="EXPRESSED PROTEIN"/>
    <property type="match status" value="1"/>
</dbReference>
<evidence type="ECO:0000313" key="2">
    <source>
        <dbReference type="Proteomes" id="UP001188597"/>
    </source>
</evidence>
<evidence type="ECO:0000313" key="1">
    <source>
        <dbReference type="EMBL" id="KAK3017515.1"/>
    </source>
</evidence>
<evidence type="ECO:0008006" key="3">
    <source>
        <dbReference type="Google" id="ProtNLM"/>
    </source>
</evidence>
<comment type="caution">
    <text evidence="1">The sequence shown here is derived from an EMBL/GenBank/DDBJ whole genome shotgun (WGS) entry which is preliminary data.</text>
</comment>
<name>A0AA88W030_9ASTE</name>
<reference evidence="1" key="1">
    <citation type="submission" date="2022-12" db="EMBL/GenBank/DDBJ databases">
        <title>Draft genome assemblies for two species of Escallonia (Escalloniales).</title>
        <authorList>
            <person name="Chanderbali A."/>
            <person name="Dervinis C."/>
            <person name="Anghel I."/>
            <person name="Soltis D."/>
            <person name="Soltis P."/>
            <person name="Zapata F."/>
        </authorList>
    </citation>
    <scope>NUCLEOTIDE SEQUENCE</scope>
    <source>
        <strain evidence="1">UCBG64.0493</strain>
        <tissue evidence="1">Leaf</tissue>
    </source>
</reference>
<dbReference type="InterPro" id="IPR035892">
    <property type="entry name" value="C2_domain_sf"/>
</dbReference>
<dbReference type="Proteomes" id="UP001188597">
    <property type="component" value="Unassembled WGS sequence"/>
</dbReference>
<keyword evidence="2" id="KW-1185">Reference proteome</keyword>